<dbReference type="PATRIC" id="fig|1666911.3.peg.1938"/>
<dbReference type="EMBL" id="LJZR01000032">
    <property type="protein sequence ID" value="KPQ33421.1"/>
    <property type="molecule type" value="Genomic_DNA"/>
</dbReference>
<keyword evidence="5 9" id="KW-0067">ATP-binding</keyword>
<feature type="active site" description="Proton acceptor" evidence="9">
    <location>
        <position position="78"/>
    </location>
</feature>
<dbReference type="PANTHER" id="PTHR20275:SF13">
    <property type="entry name" value="NAD KINASE 2"/>
    <property type="match status" value="1"/>
</dbReference>
<evidence type="ECO:0000256" key="6">
    <source>
        <dbReference type="ARBA" id="ARBA00022857"/>
    </source>
</evidence>
<gene>
    <name evidence="10" type="primary">ppnK-2</name>
    <name evidence="9" type="synonym">nadK</name>
    <name evidence="10" type="ORF">HLUCCA11_18575</name>
</gene>
<dbReference type="Gene3D" id="2.60.200.30">
    <property type="entry name" value="Probable inorganic polyphosphate/atp-NAD kinase, domain 2"/>
    <property type="match status" value="1"/>
</dbReference>
<dbReference type="Pfam" id="PF20143">
    <property type="entry name" value="NAD_kinase_C"/>
    <property type="match status" value="1"/>
</dbReference>
<dbReference type="GO" id="GO:0005524">
    <property type="term" value="F:ATP binding"/>
    <property type="evidence" value="ECO:0007669"/>
    <property type="project" value="UniProtKB-KW"/>
</dbReference>
<sequence length="305" mass="32671">MPKVGIIYNDIKPVAMAAADKLRVQLEALGYEVCLATGATGILGYSQPGKPVCHTPVESLSPPGFDQDMEFAVVFGGDGTVLSAFRQVAPNGIPLLAVNTGHMGFLTEIYLNQLEQAVNQLAEGNYQIEARAMVLVQLYSEDHLSWEALCMNELVLHRQPLTSMCHFEVQVGNHAPVDIAADGIIISTPTGSTAYSLSAGGPVIVPGVPVLQLMPICPHSLASRGLVFPDAEPVTITSANPESLVMVVDGNAGCYVVPSDRICLTRSAYAARFVRLKPPEFFRVLREKLGWGLPHVAKPTSVELP</sequence>
<dbReference type="GO" id="GO:0005737">
    <property type="term" value="C:cytoplasm"/>
    <property type="evidence" value="ECO:0007669"/>
    <property type="project" value="UniProtKB-SubCell"/>
</dbReference>
<dbReference type="SUPFAM" id="SSF111331">
    <property type="entry name" value="NAD kinase/diacylglycerol kinase-like"/>
    <property type="match status" value="1"/>
</dbReference>
<feature type="binding site" evidence="9">
    <location>
        <position position="182"/>
    </location>
    <ligand>
        <name>NAD(+)</name>
        <dbReference type="ChEBI" id="CHEBI:57540"/>
    </ligand>
</feature>
<keyword evidence="1 9" id="KW-0963">Cytoplasm</keyword>
<evidence type="ECO:0000256" key="8">
    <source>
        <dbReference type="ARBA" id="ARBA00047925"/>
    </source>
</evidence>
<keyword evidence="7 9" id="KW-0520">NAD</keyword>
<dbReference type="EC" id="2.7.1.23" evidence="9"/>
<dbReference type="NCBIfam" id="NF002732">
    <property type="entry name" value="PRK02649.1"/>
    <property type="match status" value="1"/>
</dbReference>
<evidence type="ECO:0000256" key="2">
    <source>
        <dbReference type="ARBA" id="ARBA00022679"/>
    </source>
</evidence>
<dbReference type="GO" id="GO:0003951">
    <property type="term" value="F:NAD+ kinase activity"/>
    <property type="evidence" value="ECO:0007669"/>
    <property type="project" value="UniProtKB-UniRule"/>
</dbReference>
<evidence type="ECO:0000256" key="3">
    <source>
        <dbReference type="ARBA" id="ARBA00022741"/>
    </source>
</evidence>
<dbReference type="PANTHER" id="PTHR20275">
    <property type="entry name" value="NAD KINASE"/>
    <property type="match status" value="1"/>
</dbReference>
<evidence type="ECO:0000256" key="4">
    <source>
        <dbReference type="ARBA" id="ARBA00022777"/>
    </source>
</evidence>
<comment type="catalytic activity">
    <reaction evidence="8 9">
        <text>NAD(+) + ATP = ADP + NADP(+) + H(+)</text>
        <dbReference type="Rhea" id="RHEA:18629"/>
        <dbReference type="ChEBI" id="CHEBI:15378"/>
        <dbReference type="ChEBI" id="CHEBI:30616"/>
        <dbReference type="ChEBI" id="CHEBI:57540"/>
        <dbReference type="ChEBI" id="CHEBI:58349"/>
        <dbReference type="ChEBI" id="CHEBI:456216"/>
        <dbReference type="EC" id="2.7.1.23"/>
    </reaction>
</comment>
<feature type="binding site" evidence="9">
    <location>
        <position position="251"/>
    </location>
    <ligand>
        <name>NAD(+)</name>
        <dbReference type="ChEBI" id="CHEBI:57540"/>
    </ligand>
</feature>
<dbReference type="InterPro" id="IPR017438">
    <property type="entry name" value="ATP-NAD_kinase_N"/>
</dbReference>
<dbReference type="Pfam" id="PF01513">
    <property type="entry name" value="NAD_kinase"/>
    <property type="match status" value="1"/>
</dbReference>
<dbReference type="HAMAP" id="MF_00361">
    <property type="entry name" value="NAD_kinase"/>
    <property type="match status" value="1"/>
</dbReference>
<dbReference type="InterPro" id="IPR016064">
    <property type="entry name" value="NAD/diacylglycerol_kinase_sf"/>
</dbReference>
<comment type="similarity">
    <text evidence="9">Belongs to the NAD kinase family.</text>
</comment>
<evidence type="ECO:0000313" key="11">
    <source>
        <dbReference type="Proteomes" id="UP000050465"/>
    </source>
</evidence>
<evidence type="ECO:0000256" key="1">
    <source>
        <dbReference type="ARBA" id="ARBA00022490"/>
    </source>
</evidence>
<reference evidence="10 11" key="1">
    <citation type="submission" date="2015-09" db="EMBL/GenBank/DDBJ databases">
        <title>Identification and resolution of microdiversity through metagenomic sequencing of parallel consortia.</title>
        <authorList>
            <person name="Nelson W.C."/>
            <person name="Romine M.F."/>
            <person name="Lindemann S.R."/>
        </authorList>
    </citation>
    <scope>NUCLEOTIDE SEQUENCE [LARGE SCALE GENOMIC DNA]</scope>
    <source>
        <strain evidence="10">Ana</strain>
    </source>
</reference>
<evidence type="ECO:0000256" key="7">
    <source>
        <dbReference type="ARBA" id="ARBA00023027"/>
    </source>
</evidence>
<dbReference type="GO" id="GO:0051287">
    <property type="term" value="F:NAD binding"/>
    <property type="evidence" value="ECO:0007669"/>
    <property type="project" value="UniProtKB-ARBA"/>
</dbReference>
<keyword evidence="3 9" id="KW-0547">Nucleotide-binding</keyword>
<name>A0A0P8BI89_9CYAN</name>
<comment type="caution">
    <text evidence="10">The sequence shown here is derived from an EMBL/GenBank/DDBJ whole genome shotgun (WGS) entry which is preliminary data.</text>
</comment>
<evidence type="ECO:0000256" key="5">
    <source>
        <dbReference type="ARBA" id="ARBA00022840"/>
    </source>
</evidence>
<dbReference type="Proteomes" id="UP000050465">
    <property type="component" value="Unassembled WGS sequence"/>
</dbReference>
<feature type="binding site" evidence="9">
    <location>
        <begin position="193"/>
        <end position="198"/>
    </location>
    <ligand>
        <name>NAD(+)</name>
        <dbReference type="ChEBI" id="CHEBI:57540"/>
    </ligand>
</feature>
<dbReference type="GO" id="GO:0019674">
    <property type="term" value="P:NAD+ metabolic process"/>
    <property type="evidence" value="ECO:0007669"/>
    <property type="project" value="InterPro"/>
</dbReference>
<dbReference type="InterPro" id="IPR002504">
    <property type="entry name" value="NADK"/>
</dbReference>
<comment type="caution">
    <text evidence="9">Lacks conserved residue(s) required for the propagation of feature annotation.</text>
</comment>
<comment type="function">
    <text evidence="9">Involved in the regulation of the intracellular balance of NAD and NADP, and is a key enzyme in the biosynthesis of NADP. Catalyzes specifically the phosphorylation on 2'-hydroxyl of the adenosine moiety of NAD to yield NADP.</text>
</comment>
<keyword evidence="4 9" id="KW-0418">Kinase</keyword>
<organism evidence="10 11">
    <name type="scientific">Phormidesmis priestleyi Ana</name>
    <dbReference type="NCBI Taxonomy" id="1666911"/>
    <lineage>
        <taxon>Bacteria</taxon>
        <taxon>Bacillati</taxon>
        <taxon>Cyanobacteriota</taxon>
        <taxon>Cyanophyceae</taxon>
        <taxon>Leptolyngbyales</taxon>
        <taxon>Leptolyngbyaceae</taxon>
        <taxon>Phormidesmis</taxon>
    </lineage>
</organism>
<feature type="binding site" evidence="9">
    <location>
        <begin position="152"/>
        <end position="153"/>
    </location>
    <ligand>
        <name>NAD(+)</name>
        <dbReference type="ChEBI" id="CHEBI:57540"/>
    </ligand>
</feature>
<proteinExistence type="inferred from homology"/>
<comment type="subcellular location">
    <subcellularLocation>
        <location evidence="9">Cytoplasm</location>
    </subcellularLocation>
</comment>
<protein>
    <recommendedName>
        <fullName evidence="9">NAD kinase</fullName>
        <ecNumber evidence="9">2.7.1.23</ecNumber>
    </recommendedName>
    <alternativeName>
        <fullName evidence="9">ATP-dependent NAD kinase</fullName>
    </alternativeName>
</protein>
<evidence type="ECO:0000256" key="9">
    <source>
        <dbReference type="HAMAP-Rule" id="MF_00361"/>
    </source>
</evidence>
<dbReference type="AlphaFoldDB" id="A0A0P8BI89"/>
<dbReference type="Gene3D" id="3.40.50.10330">
    <property type="entry name" value="Probable inorganic polyphosphate/atp-NAD kinase, domain 1"/>
    <property type="match status" value="1"/>
</dbReference>
<comment type="cofactor">
    <cofactor evidence="9">
        <name>a divalent metal cation</name>
        <dbReference type="ChEBI" id="CHEBI:60240"/>
    </cofactor>
</comment>
<accession>A0A0P8BI89</accession>
<dbReference type="GO" id="GO:0006741">
    <property type="term" value="P:NADP+ biosynthetic process"/>
    <property type="evidence" value="ECO:0007669"/>
    <property type="project" value="UniProtKB-UniRule"/>
</dbReference>
<dbReference type="GO" id="GO:0046872">
    <property type="term" value="F:metal ion binding"/>
    <property type="evidence" value="ECO:0007669"/>
    <property type="project" value="UniProtKB-UniRule"/>
</dbReference>
<evidence type="ECO:0000313" key="10">
    <source>
        <dbReference type="EMBL" id="KPQ33421.1"/>
    </source>
</evidence>
<dbReference type="STRING" id="1666911.HLUCCA11_18575"/>
<keyword evidence="2 9" id="KW-0808">Transferase</keyword>
<feature type="binding site" evidence="9">
    <location>
        <begin position="78"/>
        <end position="79"/>
    </location>
    <ligand>
        <name>NAD(+)</name>
        <dbReference type="ChEBI" id="CHEBI:57540"/>
    </ligand>
</feature>
<dbReference type="InterPro" id="IPR017437">
    <property type="entry name" value="ATP-NAD_kinase_PpnK-typ_C"/>
</dbReference>
<keyword evidence="6 9" id="KW-0521">NADP</keyword>